<evidence type="ECO:0000256" key="2">
    <source>
        <dbReference type="ARBA" id="ARBA00022679"/>
    </source>
</evidence>
<dbReference type="InterPro" id="IPR045304">
    <property type="entry name" value="LbH_SAT"/>
</dbReference>
<keyword evidence="3 4" id="KW-0012">Acyltransferase</keyword>
<keyword evidence="5" id="KW-1185">Reference proteome</keyword>
<name>B8JDG4_ANAD2</name>
<dbReference type="PANTHER" id="PTHR42811">
    <property type="entry name" value="SERINE ACETYLTRANSFERASE"/>
    <property type="match status" value="1"/>
</dbReference>
<dbReference type="RefSeq" id="WP_012526589.1">
    <property type="nucleotide sequence ID" value="NC_011891.1"/>
</dbReference>
<evidence type="ECO:0000256" key="1">
    <source>
        <dbReference type="ARBA" id="ARBA00022605"/>
    </source>
</evidence>
<dbReference type="InterPro" id="IPR011004">
    <property type="entry name" value="Trimer_LpxA-like_sf"/>
</dbReference>
<protein>
    <submittedName>
        <fullName evidence="4">Serine O-acetyltransferase</fullName>
        <ecNumber evidence="4">2.3.1.30</ecNumber>
    </submittedName>
</protein>
<dbReference type="GO" id="GO:0009001">
    <property type="term" value="F:serine O-acetyltransferase activity"/>
    <property type="evidence" value="ECO:0007669"/>
    <property type="project" value="UniProtKB-EC"/>
</dbReference>
<dbReference type="Proteomes" id="UP000007089">
    <property type="component" value="Chromosome"/>
</dbReference>
<organism evidence="4 5">
    <name type="scientific">Anaeromyxobacter dehalogenans (strain ATCC BAA-258 / DSM 21875 / 2CP-1)</name>
    <dbReference type="NCBI Taxonomy" id="455488"/>
    <lineage>
        <taxon>Bacteria</taxon>
        <taxon>Pseudomonadati</taxon>
        <taxon>Myxococcota</taxon>
        <taxon>Myxococcia</taxon>
        <taxon>Myxococcales</taxon>
        <taxon>Cystobacterineae</taxon>
        <taxon>Anaeromyxobacteraceae</taxon>
        <taxon>Anaeromyxobacter</taxon>
    </lineage>
</organism>
<dbReference type="Gene3D" id="2.160.10.10">
    <property type="entry name" value="Hexapeptide repeat proteins"/>
    <property type="match status" value="1"/>
</dbReference>
<evidence type="ECO:0000313" key="5">
    <source>
        <dbReference type="Proteomes" id="UP000007089"/>
    </source>
</evidence>
<dbReference type="InterPro" id="IPR042122">
    <property type="entry name" value="Ser_AcTrfase_N_sf"/>
</dbReference>
<evidence type="ECO:0000256" key="3">
    <source>
        <dbReference type="ARBA" id="ARBA00023315"/>
    </source>
</evidence>
<accession>B8JDG4</accession>
<dbReference type="FunFam" id="2.160.10.10:FF:000015">
    <property type="entry name" value="Serine acetyltransferase, plasmid"/>
    <property type="match status" value="1"/>
</dbReference>
<dbReference type="EMBL" id="CP001359">
    <property type="protein sequence ID" value="ACL66013.1"/>
    <property type="molecule type" value="Genomic_DNA"/>
</dbReference>
<reference evidence="4" key="1">
    <citation type="submission" date="2009-01" db="EMBL/GenBank/DDBJ databases">
        <title>Complete sequence of Anaeromyxobacter dehalogenans 2CP-1.</title>
        <authorList>
            <consortium name="US DOE Joint Genome Institute"/>
            <person name="Lucas S."/>
            <person name="Copeland A."/>
            <person name="Lapidus A."/>
            <person name="Glavina del Rio T."/>
            <person name="Dalin E."/>
            <person name="Tice H."/>
            <person name="Bruce D."/>
            <person name="Goodwin L."/>
            <person name="Pitluck S."/>
            <person name="Saunders E."/>
            <person name="Brettin T."/>
            <person name="Detter J.C."/>
            <person name="Han C."/>
            <person name="Larimer F."/>
            <person name="Land M."/>
            <person name="Hauser L."/>
            <person name="Kyrpides N."/>
            <person name="Ovchinnikova G."/>
            <person name="Beliaev A.S."/>
            <person name="Richardson P."/>
        </authorList>
    </citation>
    <scope>NUCLEOTIDE SEQUENCE</scope>
    <source>
        <strain evidence="4">2CP-1</strain>
    </source>
</reference>
<proteinExistence type="predicted"/>
<dbReference type="CDD" id="cd03354">
    <property type="entry name" value="LbH_SAT"/>
    <property type="match status" value="1"/>
</dbReference>
<dbReference type="HOGENOM" id="CLU_051638_1_0_7"/>
<dbReference type="Gene3D" id="1.10.3130.10">
    <property type="entry name" value="serine acetyltransferase, domain 1"/>
    <property type="match status" value="1"/>
</dbReference>
<dbReference type="InterPro" id="IPR053376">
    <property type="entry name" value="Serine_acetyltransferase"/>
</dbReference>
<dbReference type="NCBIfam" id="NF041874">
    <property type="entry name" value="EPS_EpsC"/>
    <property type="match status" value="1"/>
</dbReference>
<dbReference type="SUPFAM" id="SSF51161">
    <property type="entry name" value="Trimeric LpxA-like enzymes"/>
    <property type="match status" value="1"/>
</dbReference>
<dbReference type="GO" id="GO:0008652">
    <property type="term" value="P:amino acid biosynthetic process"/>
    <property type="evidence" value="ECO:0007669"/>
    <property type="project" value="UniProtKB-KW"/>
</dbReference>
<keyword evidence="1" id="KW-0028">Amino-acid biosynthesis</keyword>
<dbReference type="KEGG" id="acp:A2cp1_2676"/>
<dbReference type="EC" id="2.3.1.30" evidence="4"/>
<sequence>MSDGVKAPAAPAVDQVALAPVVDALCRDAAAAFGAGGRVTLPSREAVIRVVEDLRAVLFPGYFGTSDLHDESLHYFVGATLARAMRALEEQIRRGFAFTERHDLNGCTHCFEEAQAITKAFLGRVPAIRRLVASDVEATYEGDPALKSRDEAIFAYPGMMAVTNQRIAHELHVLGVPLIPRIITEHAHTLTGIDIHPGARIGERFFIDHGTGVVIGETSVIGDRVRLYQGVTLGAKSFPLDENGNPIKGIDRHPIVEDDVVVYAGATILGRITIGKGSSVGGNVWVTSSLPPGSRVTQAEVREQRFAHGAGI</sequence>
<gene>
    <name evidence="4" type="ordered locus">A2cp1_2676</name>
</gene>
<evidence type="ECO:0000313" key="4">
    <source>
        <dbReference type="EMBL" id="ACL66013.1"/>
    </source>
</evidence>
<keyword evidence="2 4" id="KW-0808">Transferase</keyword>
<dbReference type="AlphaFoldDB" id="B8JDG4"/>